<protein>
    <submittedName>
        <fullName evidence="2">Uncharacterized protein</fullName>
    </submittedName>
</protein>
<feature type="region of interest" description="Disordered" evidence="1">
    <location>
        <begin position="47"/>
        <end position="85"/>
    </location>
</feature>
<feature type="region of interest" description="Disordered" evidence="1">
    <location>
        <begin position="145"/>
        <end position="209"/>
    </location>
</feature>
<dbReference type="Proteomes" id="UP001187192">
    <property type="component" value="Unassembled WGS sequence"/>
</dbReference>
<gene>
    <name evidence="2" type="ORF">TIFTF001_013826</name>
</gene>
<feature type="compositionally biased region" description="Polar residues" evidence="1">
    <location>
        <begin position="49"/>
        <end position="58"/>
    </location>
</feature>
<dbReference type="EMBL" id="BTGU01000018">
    <property type="protein sequence ID" value="GMN44630.1"/>
    <property type="molecule type" value="Genomic_DNA"/>
</dbReference>
<feature type="compositionally biased region" description="Basic residues" evidence="1">
    <location>
        <begin position="145"/>
        <end position="158"/>
    </location>
</feature>
<proteinExistence type="predicted"/>
<keyword evidence="3" id="KW-1185">Reference proteome</keyword>
<evidence type="ECO:0000313" key="3">
    <source>
        <dbReference type="Proteomes" id="UP001187192"/>
    </source>
</evidence>
<reference evidence="2" key="1">
    <citation type="submission" date="2023-07" db="EMBL/GenBank/DDBJ databases">
        <title>draft genome sequence of fig (Ficus carica).</title>
        <authorList>
            <person name="Takahashi T."/>
            <person name="Nishimura K."/>
        </authorList>
    </citation>
    <scope>NUCLEOTIDE SEQUENCE</scope>
</reference>
<accession>A0AA88A2Q9</accession>
<name>A0AA88A2Q9_FICCA</name>
<feature type="compositionally biased region" description="Basic and acidic residues" evidence="1">
    <location>
        <begin position="180"/>
        <end position="194"/>
    </location>
</feature>
<evidence type="ECO:0000313" key="2">
    <source>
        <dbReference type="EMBL" id="GMN44630.1"/>
    </source>
</evidence>
<comment type="caution">
    <text evidence="2">The sequence shown here is derived from an EMBL/GenBank/DDBJ whole genome shotgun (WGS) entry which is preliminary data.</text>
</comment>
<feature type="compositionally biased region" description="Basic residues" evidence="1">
    <location>
        <begin position="63"/>
        <end position="73"/>
    </location>
</feature>
<dbReference type="AlphaFoldDB" id="A0AA88A2Q9"/>
<evidence type="ECO:0000256" key="1">
    <source>
        <dbReference type="SAM" id="MobiDB-lite"/>
    </source>
</evidence>
<sequence>MPLLSPTRKPAAVHHHRLVRLRFRSRRSSRLSHRVEITLPAYKIATEPRASSNENRVGTSHHETRKSRLRSQRNLRPTGNEKSHLRQCKIPVPELGIFSDDEFGCNSRCNNPLLATPRGSCRCHPHGRNFSSMIAISYRSRRRWQVPWPKKKKRKKKERQTNSPIRHGRTTESELIADGEADRDGAEADQDGHSCRIFSVTDELSSGDE</sequence>
<organism evidence="2 3">
    <name type="scientific">Ficus carica</name>
    <name type="common">Common fig</name>
    <dbReference type="NCBI Taxonomy" id="3494"/>
    <lineage>
        <taxon>Eukaryota</taxon>
        <taxon>Viridiplantae</taxon>
        <taxon>Streptophyta</taxon>
        <taxon>Embryophyta</taxon>
        <taxon>Tracheophyta</taxon>
        <taxon>Spermatophyta</taxon>
        <taxon>Magnoliopsida</taxon>
        <taxon>eudicotyledons</taxon>
        <taxon>Gunneridae</taxon>
        <taxon>Pentapetalae</taxon>
        <taxon>rosids</taxon>
        <taxon>fabids</taxon>
        <taxon>Rosales</taxon>
        <taxon>Moraceae</taxon>
        <taxon>Ficeae</taxon>
        <taxon>Ficus</taxon>
    </lineage>
</organism>